<organism evidence="1 2">
    <name type="scientific">Streptomyces achmelvichensis</name>
    <dbReference type="NCBI Taxonomy" id="3134111"/>
    <lineage>
        <taxon>Bacteria</taxon>
        <taxon>Bacillati</taxon>
        <taxon>Actinomycetota</taxon>
        <taxon>Actinomycetes</taxon>
        <taxon>Kitasatosporales</taxon>
        <taxon>Streptomycetaceae</taxon>
        <taxon>Streptomyces</taxon>
    </lineage>
</organism>
<accession>A0ACC6Q7J8</accession>
<name>A0ACC6Q7J8_9ACTN</name>
<reference evidence="1" key="1">
    <citation type="submission" date="2024-03" db="EMBL/GenBank/DDBJ databases">
        <title>Novel Streptomyces species of biotechnological and ecological value are a feature of Machair soil.</title>
        <authorList>
            <person name="Prole J.R."/>
            <person name="Goodfellow M."/>
            <person name="Allenby N."/>
            <person name="Ward A.C."/>
        </authorList>
    </citation>
    <scope>NUCLEOTIDE SEQUENCE</scope>
    <source>
        <strain evidence="1">MS2.AVA.5</strain>
    </source>
</reference>
<evidence type="ECO:0000313" key="1">
    <source>
        <dbReference type="EMBL" id="MEJ8639723.1"/>
    </source>
</evidence>
<dbReference type="Proteomes" id="UP001377168">
    <property type="component" value="Unassembled WGS sequence"/>
</dbReference>
<dbReference type="EMBL" id="JBBKAJ010000022">
    <property type="protein sequence ID" value="MEJ8639723.1"/>
    <property type="molecule type" value="Genomic_DNA"/>
</dbReference>
<proteinExistence type="predicted"/>
<evidence type="ECO:0000313" key="2">
    <source>
        <dbReference type="Proteomes" id="UP001377168"/>
    </source>
</evidence>
<sequence length="88" mass="10230">MLRCQILGHRFRFYGEGETMRWRCVRGCGAEGAKRYPSEADAQRYARAFDREDLEDLGRRAPLVGLFPLRLLRALRRRGRKSAGTRTT</sequence>
<gene>
    <name evidence="1" type="ORF">WKI67_40960</name>
</gene>
<comment type="caution">
    <text evidence="1">The sequence shown here is derived from an EMBL/GenBank/DDBJ whole genome shotgun (WGS) entry which is preliminary data.</text>
</comment>
<keyword evidence="2" id="KW-1185">Reference proteome</keyword>
<protein>
    <submittedName>
        <fullName evidence="1">Uncharacterized protein</fullName>
    </submittedName>
</protein>